<dbReference type="VEuPathDB" id="FungiDB:A1O7_00061"/>
<dbReference type="InterPro" id="IPR011051">
    <property type="entry name" value="RmlC_Cupin_sf"/>
</dbReference>
<dbReference type="AlphaFoldDB" id="W9WGL5"/>
<evidence type="ECO:0000313" key="3">
    <source>
        <dbReference type="Proteomes" id="UP000019473"/>
    </source>
</evidence>
<evidence type="ECO:0000313" key="2">
    <source>
        <dbReference type="EMBL" id="EXJ63726.1"/>
    </source>
</evidence>
<dbReference type="eggNOG" id="ENOG502SNRP">
    <property type="taxonomic scope" value="Eukaryota"/>
</dbReference>
<dbReference type="SUPFAM" id="SSF51182">
    <property type="entry name" value="RmlC-like cupins"/>
    <property type="match status" value="1"/>
</dbReference>
<accession>W9WGL5</accession>
<reference evidence="2 3" key="1">
    <citation type="submission" date="2013-03" db="EMBL/GenBank/DDBJ databases">
        <title>The Genome Sequence of Cladophialophora yegresii CBS 114405.</title>
        <authorList>
            <consortium name="The Broad Institute Genomics Platform"/>
            <person name="Cuomo C."/>
            <person name="de Hoog S."/>
            <person name="Gorbushina A."/>
            <person name="Walker B."/>
            <person name="Young S.K."/>
            <person name="Zeng Q."/>
            <person name="Gargeya S."/>
            <person name="Fitzgerald M."/>
            <person name="Haas B."/>
            <person name="Abouelleil A."/>
            <person name="Allen A.W."/>
            <person name="Alvarado L."/>
            <person name="Arachchi H.M."/>
            <person name="Berlin A.M."/>
            <person name="Chapman S.B."/>
            <person name="Gainer-Dewar J."/>
            <person name="Goldberg J."/>
            <person name="Griggs A."/>
            <person name="Gujja S."/>
            <person name="Hansen M."/>
            <person name="Howarth C."/>
            <person name="Imamovic A."/>
            <person name="Ireland A."/>
            <person name="Larimer J."/>
            <person name="McCowan C."/>
            <person name="Murphy C."/>
            <person name="Pearson M."/>
            <person name="Poon T.W."/>
            <person name="Priest M."/>
            <person name="Roberts A."/>
            <person name="Saif S."/>
            <person name="Shea T."/>
            <person name="Sisk P."/>
            <person name="Sykes S."/>
            <person name="Wortman J."/>
            <person name="Nusbaum C."/>
            <person name="Birren B."/>
        </authorList>
    </citation>
    <scope>NUCLEOTIDE SEQUENCE [LARGE SCALE GENOMIC DNA]</scope>
    <source>
        <strain evidence="2 3">CBS 114405</strain>
    </source>
</reference>
<dbReference type="Pfam" id="PF07883">
    <property type="entry name" value="Cupin_2"/>
    <property type="match status" value="1"/>
</dbReference>
<proteinExistence type="predicted"/>
<sequence>METPTVPINFVPAKSGETFKLGTITIRIMEDGSRTGIRQPHREHDETFLVTQGTLRFHALNGTTVDAHQGDYVTVPPRAPHTFSNPYDAEAKFFNTYTPAFYINYFRMLGKMSEEGKPMNPEANRRAMAYFATIGVADDEMQMDRQQFYGGTDTTDAAARQGEAGAKK</sequence>
<dbReference type="PANTHER" id="PTHR36440:SF1">
    <property type="entry name" value="PUTATIVE (AFU_ORTHOLOGUE AFUA_8G07350)-RELATED"/>
    <property type="match status" value="1"/>
</dbReference>
<dbReference type="InterPro" id="IPR013096">
    <property type="entry name" value="Cupin_2"/>
</dbReference>
<protein>
    <recommendedName>
        <fullName evidence="1">Cupin type-2 domain-containing protein</fullName>
    </recommendedName>
</protein>
<dbReference type="InterPro" id="IPR053146">
    <property type="entry name" value="QDO-like"/>
</dbReference>
<dbReference type="PANTHER" id="PTHR36440">
    <property type="entry name" value="PUTATIVE (AFU_ORTHOLOGUE AFUA_8G07350)-RELATED"/>
    <property type="match status" value="1"/>
</dbReference>
<dbReference type="HOGENOM" id="CLU_103066_0_0_1"/>
<dbReference type="STRING" id="1182544.W9WGL5"/>
<organism evidence="2 3">
    <name type="scientific">Cladophialophora yegresii CBS 114405</name>
    <dbReference type="NCBI Taxonomy" id="1182544"/>
    <lineage>
        <taxon>Eukaryota</taxon>
        <taxon>Fungi</taxon>
        <taxon>Dikarya</taxon>
        <taxon>Ascomycota</taxon>
        <taxon>Pezizomycotina</taxon>
        <taxon>Eurotiomycetes</taxon>
        <taxon>Chaetothyriomycetidae</taxon>
        <taxon>Chaetothyriales</taxon>
        <taxon>Herpotrichiellaceae</taxon>
        <taxon>Cladophialophora</taxon>
    </lineage>
</organism>
<name>W9WGL5_9EURO</name>
<dbReference type="RefSeq" id="XP_007752293.1">
    <property type="nucleotide sequence ID" value="XM_007754103.1"/>
</dbReference>
<dbReference type="InterPro" id="IPR014710">
    <property type="entry name" value="RmlC-like_jellyroll"/>
</dbReference>
<feature type="domain" description="Cupin type-2" evidence="1">
    <location>
        <begin position="29"/>
        <end position="96"/>
    </location>
</feature>
<dbReference type="OrthoDB" id="4124983at2759"/>
<dbReference type="EMBL" id="AMGW01000001">
    <property type="protein sequence ID" value="EXJ63726.1"/>
    <property type="molecule type" value="Genomic_DNA"/>
</dbReference>
<comment type="caution">
    <text evidence="2">The sequence shown here is derived from an EMBL/GenBank/DDBJ whole genome shotgun (WGS) entry which is preliminary data.</text>
</comment>
<dbReference type="Gene3D" id="2.60.120.10">
    <property type="entry name" value="Jelly Rolls"/>
    <property type="match status" value="1"/>
</dbReference>
<keyword evidence="3" id="KW-1185">Reference proteome</keyword>
<dbReference type="GeneID" id="19174678"/>
<dbReference type="Proteomes" id="UP000019473">
    <property type="component" value="Unassembled WGS sequence"/>
</dbReference>
<evidence type="ECO:0000259" key="1">
    <source>
        <dbReference type="Pfam" id="PF07883"/>
    </source>
</evidence>
<gene>
    <name evidence="2" type="ORF">A1O7_00061</name>
</gene>